<dbReference type="Pfam" id="PF16060">
    <property type="entry name" value="DUF4802"/>
    <property type="match status" value="1"/>
</dbReference>
<dbReference type="Proteomes" id="UP001329430">
    <property type="component" value="Chromosome 2"/>
</dbReference>
<reference evidence="2 3" key="1">
    <citation type="journal article" date="2024" name="Insects">
        <title>An Improved Chromosome-Level Genome Assembly of the Firefly Pyrocoelia pectoralis.</title>
        <authorList>
            <person name="Fu X."/>
            <person name="Meyer-Rochow V.B."/>
            <person name="Ballantyne L."/>
            <person name="Zhu X."/>
        </authorList>
    </citation>
    <scope>NUCLEOTIDE SEQUENCE [LARGE SCALE GENOMIC DNA]</scope>
    <source>
        <strain evidence="2">XCY_ONT2</strain>
    </source>
</reference>
<name>A0AAN7VIF6_9COLE</name>
<evidence type="ECO:0000313" key="2">
    <source>
        <dbReference type="EMBL" id="KAK5648660.1"/>
    </source>
</evidence>
<protein>
    <recommendedName>
        <fullName evidence="1">DUF4802 domain-containing protein</fullName>
    </recommendedName>
</protein>
<proteinExistence type="predicted"/>
<evidence type="ECO:0000259" key="1">
    <source>
        <dbReference type="Pfam" id="PF16060"/>
    </source>
</evidence>
<organism evidence="2 3">
    <name type="scientific">Pyrocoelia pectoralis</name>
    <dbReference type="NCBI Taxonomy" id="417401"/>
    <lineage>
        <taxon>Eukaryota</taxon>
        <taxon>Metazoa</taxon>
        <taxon>Ecdysozoa</taxon>
        <taxon>Arthropoda</taxon>
        <taxon>Hexapoda</taxon>
        <taxon>Insecta</taxon>
        <taxon>Pterygota</taxon>
        <taxon>Neoptera</taxon>
        <taxon>Endopterygota</taxon>
        <taxon>Coleoptera</taxon>
        <taxon>Polyphaga</taxon>
        <taxon>Elateriformia</taxon>
        <taxon>Elateroidea</taxon>
        <taxon>Lampyridae</taxon>
        <taxon>Lampyrinae</taxon>
        <taxon>Pyrocoelia</taxon>
    </lineage>
</organism>
<feature type="domain" description="DUF4802" evidence="1">
    <location>
        <begin position="96"/>
        <end position="133"/>
    </location>
</feature>
<dbReference type="AlphaFoldDB" id="A0AAN7VIF6"/>
<accession>A0AAN7VIF6</accession>
<dbReference type="InterPro" id="IPR032061">
    <property type="entry name" value="DUF4802"/>
</dbReference>
<sequence>MKGELISCTHKDIYFLETNTKSENTNLTNVFATHRPREAIKYKPSTKLKHKFNPTLDVFVQNNTEKTATEHKNKETEKCMSRNNKTNATTTTRRSSIDLYEEAAAILGLTCSETNSCRCLECQCHYFDFEEEIDFQTGNEYMVSHASSCSIQ</sequence>
<dbReference type="EMBL" id="JAVRBK010000002">
    <property type="protein sequence ID" value="KAK5648660.1"/>
    <property type="molecule type" value="Genomic_DNA"/>
</dbReference>
<comment type="caution">
    <text evidence="2">The sequence shown here is derived from an EMBL/GenBank/DDBJ whole genome shotgun (WGS) entry which is preliminary data.</text>
</comment>
<keyword evidence="3" id="KW-1185">Reference proteome</keyword>
<gene>
    <name evidence="2" type="ORF">RI129_003552</name>
</gene>
<evidence type="ECO:0000313" key="3">
    <source>
        <dbReference type="Proteomes" id="UP001329430"/>
    </source>
</evidence>